<keyword evidence="3" id="KW-1185">Reference proteome</keyword>
<sequence>MTRLAAALAVAVCVLAGCAQPQAETKPQAETQPHSAVVPAAPVGDERGAVVSSFAMGHADFAVRVLGATATRVVYRSTSGDGTTGTEVSGVVFTPSGAPPAGGWPVVSVAHGTTGVTDECAPSLYPNLLGTIGTVAPFLERGMVVAVTDYEGIGTDGPHPYLDPDAAAYNVIDIVRAARALVPGTGTRWGAIGNSQGGQAVWAAAERADYGDGLDLVGAVGLSPVLDLSPLYRSGATPTLPQALLTPFLVDGVQFRQPDVDSSEYIRGVLSSERRALTACTDLLGVQKAEAATRLTPGDSAPATEASRLRMEEWLTSVALPRARSSVPLAAFVGDQDQLIDPKWTQDAVAEACSLGDVVELRRDPGQGHSDQAAIPYGVSWLSDRFAGAPAPNTCAGG</sequence>
<evidence type="ECO:0000256" key="1">
    <source>
        <dbReference type="SAM" id="SignalP"/>
    </source>
</evidence>
<protein>
    <submittedName>
        <fullName evidence="2">Lipase</fullName>
    </submittedName>
</protein>
<dbReference type="PIRSF" id="PIRSF029171">
    <property type="entry name" value="Esterase_LipA"/>
    <property type="match status" value="1"/>
</dbReference>
<dbReference type="PANTHER" id="PTHR34853:SF1">
    <property type="entry name" value="LIPASE 5"/>
    <property type="match status" value="1"/>
</dbReference>
<dbReference type="SUPFAM" id="SSF53474">
    <property type="entry name" value="alpha/beta-Hydrolases"/>
    <property type="match status" value="1"/>
</dbReference>
<dbReference type="EMBL" id="LVHI01000012">
    <property type="protein sequence ID" value="OAK54435.1"/>
    <property type="molecule type" value="Genomic_DNA"/>
</dbReference>
<organism evidence="2 3">
    <name type="scientific">Rhodococcoides kyotonense</name>
    <dbReference type="NCBI Taxonomy" id="398843"/>
    <lineage>
        <taxon>Bacteria</taxon>
        <taxon>Bacillati</taxon>
        <taxon>Actinomycetota</taxon>
        <taxon>Actinomycetes</taxon>
        <taxon>Mycobacteriales</taxon>
        <taxon>Nocardiaceae</taxon>
        <taxon>Rhodococcoides</taxon>
    </lineage>
</organism>
<reference evidence="2 3" key="1">
    <citation type="submission" date="2016-03" db="EMBL/GenBank/DDBJ databases">
        <title>Genome sequence of Rhodococcus kyotonensis KB10.</title>
        <authorList>
            <person name="Jeong H."/>
            <person name="Hong C.E."/>
            <person name="Jo S.H."/>
            <person name="Park J.M."/>
        </authorList>
    </citation>
    <scope>NUCLEOTIDE SEQUENCE [LARGE SCALE GENOMIC DNA]</scope>
    <source>
        <strain evidence="2 3">KB10</strain>
    </source>
</reference>
<dbReference type="GO" id="GO:0016042">
    <property type="term" value="P:lipid catabolic process"/>
    <property type="evidence" value="ECO:0007669"/>
    <property type="project" value="InterPro"/>
</dbReference>
<comment type="caution">
    <text evidence="2">The sequence shown here is derived from an EMBL/GenBank/DDBJ whole genome shotgun (WGS) entry which is preliminary data.</text>
</comment>
<dbReference type="InterPro" id="IPR005152">
    <property type="entry name" value="Lipase_secreted"/>
</dbReference>
<dbReference type="Pfam" id="PF03583">
    <property type="entry name" value="LIP"/>
    <property type="match status" value="1"/>
</dbReference>
<feature type="signal peptide" evidence="1">
    <location>
        <begin position="1"/>
        <end position="23"/>
    </location>
</feature>
<dbReference type="PANTHER" id="PTHR34853">
    <property type="match status" value="1"/>
</dbReference>
<evidence type="ECO:0000313" key="3">
    <source>
        <dbReference type="Proteomes" id="UP000077519"/>
    </source>
</evidence>
<dbReference type="AlphaFoldDB" id="A0A177YG43"/>
<name>A0A177YG43_9NOCA</name>
<proteinExistence type="predicted"/>
<dbReference type="Gene3D" id="3.40.50.1820">
    <property type="entry name" value="alpha/beta hydrolase"/>
    <property type="match status" value="2"/>
</dbReference>
<keyword evidence="1" id="KW-0732">Signal</keyword>
<dbReference type="PROSITE" id="PS51257">
    <property type="entry name" value="PROKAR_LIPOPROTEIN"/>
    <property type="match status" value="1"/>
</dbReference>
<evidence type="ECO:0000313" key="2">
    <source>
        <dbReference type="EMBL" id="OAK54435.1"/>
    </source>
</evidence>
<feature type="chain" id="PRO_5008079757" evidence="1">
    <location>
        <begin position="24"/>
        <end position="398"/>
    </location>
</feature>
<dbReference type="GO" id="GO:0004806">
    <property type="term" value="F:triacylglycerol lipase activity"/>
    <property type="evidence" value="ECO:0007669"/>
    <property type="project" value="InterPro"/>
</dbReference>
<dbReference type="InterPro" id="IPR029058">
    <property type="entry name" value="AB_hydrolase_fold"/>
</dbReference>
<dbReference type="RefSeq" id="WP_068424609.1">
    <property type="nucleotide sequence ID" value="NZ_LVHI01000012.1"/>
</dbReference>
<dbReference type="Proteomes" id="UP000077519">
    <property type="component" value="Unassembled WGS sequence"/>
</dbReference>
<accession>A0A177YG43</accession>
<gene>
    <name evidence="2" type="ORF">A3K89_03400</name>
</gene>